<keyword evidence="1" id="KW-0560">Oxidoreductase</keyword>
<dbReference type="AlphaFoldDB" id="A0A109JJK8"/>
<feature type="compositionally biased region" description="Polar residues" evidence="2">
    <location>
        <begin position="8"/>
        <end position="21"/>
    </location>
</feature>
<dbReference type="RefSeq" id="WP_062371546.1">
    <property type="nucleotide sequence ID" value="NZ_LNCD01000086.1"/>
</dbReference>
<evidence type="ECO:0000256" key="2">
    <source>
        <dbReference type="SAM" id="MobiDB-lite"/>
    </source>
</evidence>
<dbReference type="Gene3D" id="3.30.9.10">
    <property type="entry name" value="D-Amino Acid Oxidase, subunit A, domain 2"/>
    <property type="match status" value="1"/>
</dbReference>
<dbReference type="PANTHER" id="PTHR13847">
    <property type="entry name" value="SARCOSINE DEHYDROGENASE-RELATED"/>
    <property type="match status" value="1"/>
</dbReference>
<protein>
    <submittedName>
        <fullName evidence="4">N-acetylglucosamine-1-phosphate uridyltransferase</fullName>
    </submittedName>
</protein>
<feature type="domain" description="FAD dependent oxidoreductase" evidence="3">
    <location>
        <begin position="40"/>
        <end position="387"/>
    </location>
</feature>
<proteinExistence type="predicted"/>
<evidence type="ECO:0000313" key="5">
    <source>
        <dbReference type="Proteomes" id="UP000068164"/>
    </source>
</evidence>
<dbReference type="Proteomes" id="UP000068164">
    <property type="component" value="Unassembled WGS sequence"/>
</dbReference>
<comment type="caution">
    <text evidence="4">The sequence shown here is derived from an EMBL/GenBank/DDBJ whole genome shotgun (WGS) entry which is preliminary data.</text>
</comment>
<sequence length="430" mass="46588">MAEIDLADSSQNRLKSGTSPWSHAGTKPNYQPLQDNLKVDAMVIGGGITGALMGQHLAERGLSVVIVDRETPGLGSTAVSTAMLQWEIDRTLSELERFHGFERAAGIYRRSAASVTGLSKLIVAHRIACNLLPRQSLFLANNQEGAGDLRREVELRRRAGLPSRYLEHCDLFTEFEVDRDGGILSRGSAEADPLLLTWGLLDIAVKQGARLISASVTKLHSEGGRVSAETDGAFVIEAKTAVLATGYAMPGIDMPKQHRMTSSWALATIPQDPAALWRDQVLIWEDSHPYLYMRTTPDGRIIAGGEDDDTVDPAARDAKLAEKIMTIREKMKRLWSSADTRVATAWCGTFGETSDGLPLIGPVPSMPQVYAAYGYGGNGITFSYLATQVIGALIGGGYRDWFDDFALDRDAPDVPLPSNVSEETLQSALG</sequence>
<keyword evidence="5" id="KW-1185">Reference proteome</keyword>
<dbReference type="SUPFAM" id="SSF51905">
    <property type="entry name" value="FAD/NAD(P)-binding domain"/>
    <property type="match status" value="1"/>
</dbReference>
<dbReference type="InterPro" id="IPR006076">
    <property type="entry name" value="FAD-dep_OxRdtase"/>
</dbReference>
<accession>A0A109JJK8</accession>
<dbReference type="PANTHER" id="PTHR13847:SF201">
    <property type="entry name" value="PUTATIBE OXIDOREDUCTASE"/>
    <property type="match status" value="1"/>
</dbReference>
<dbReference type="InterPro" id="IPR036188">
    <property type="entry name" value="FAD/NAD-bd_sf"/>
</dbReference>
<dbReference type="EMBL" id="LNCD01000086">
    <property type="protein sequence ID" value="KWV50088.1"/>
    <property type="molecule type" value="Genomic_DNA"/>
</dbReference>
<dbReference type="Pfam" id="PF01266">
    <property type="entry name" value="DAO"/>
    <property type="match status" value="1"/>
</dbReference>
<evidence type="ECO:0000256" key="1">
    <source>
        <dbReference type="ARBA" id="ARBA00023002"/>
    </source>
</evidence>
<organism evidence="4 5">
    <name type="scientific">Rhizobium altiplani</name>
    <dbReference type="NCBI Taxonomy" id="1864509"/>
    <lineage>
        <taxon>Bacteria</taxon>
        <taxon>Pseudomonadati</taxon>
        <taxon>Pseudomonadota</taxon>
        <taxon>Alphaproteobacteria</taxon>
        <taxon>Hyphomicrobiales</taxon>
        <taxon>Rhizobiaceae</taxon>
        <taxon>Rhizobium/Agrobacterium group</taxon>
        <taxon>Rhizobium</taxon>
    </lineage>
</organism>
<dbReference type="OrthoDB" id="311718at2"/>
<feature type="region of interest" description="Disordered" evidence="2">
    <location>
        <begin position="1"/>
        <end position="29"/>
    </location>
</feature>
<dbReference type="GO" id="GO:0005737">
    <property type="term" value="C:cytoplasm"/>
    <property type="evidence" value="ECO:0007669"/>
    <property type="project" value="TreeGrafter"/>
</dbReference>
<evidence type="ECO:0000313" key="4">
    <source>
        <dbReference type="EMBL" id="KWV50088.1"/>
    </source>
</evidence>
<dbReference type="GO" id="GO:0016491">
    <property type="term" value="F:oxidoreductase activity"/>
    <property type="evidence" value="ECO:0007669"/>
    <property type="project" value="UniProtKB-KW"/>
</dbReference>
<evidence type="ECO:0000259" key="3">
    <source>
        <dbReference type="Pfam" id="PF01266"/>
    </source>
</evidence>
<gene>
    <name evidence="4" type="ORF">AS026_09820</name>
</gene>
<reference evidence="4 5" key="1">
    <citation type="submission" date="2015-11" db="EMBL/GenBank/DDBJ databases">
        <title>Draft Genome Sequence of the Strain BR 10423 (Rhizobium sp.) isolated from nodules of Mimosa pudica.</title>
        <authorList>
            <person name="Barauna A.C."/>
            <person name="Zilli J.E."/>
            <person name="Simoes-Araujo J.L."/>
            <person name="Reis V.M."/>
            <person name="James E.K."/>
            <person name="Reis F.B.Jr."/>
            <person name="Rouws L.F."/>
            <person name="Passos S.R."/>
            <person name="Gois S.R."/>
        </authorList>
    </citation>
    <scope>NUCLEOTIDE SEQUENCE [LARGE SCALE GENOMIC DNA]</scope>
    <source>
        <strain evidence="4 5">BR10423</strain>
    </source>
</reference>
<name>A0A109JJK8_9HYPH</name>
<dbReference type="Gene3D" id="3.50.50.60">
    <property type="entry name" value="FAD/NAD(P)-binding domain"/>
    <property type="match status" value="1"/>
</dbReference>